<dbReference type="AlphaFoldDB" id="A0A8X8IA39"/>
<protein>
    <recommendedName>
        <fullName evidence="4">MetA-pathway of phenol degradation</fullName>
    </recommendedName>
</protein>
<evidence type="ECO:0008006" key="4">
    <source>
        <dbReference type="Google" id="ProtNLM"/>
    </source>
</evidence>
<evidence type="ECO:0000313" key="2">
    <source>
        <dbReference type="EMBL" id="SDW39956.1"/>
    </source>
</evidence>
<proteinExistence type="predicted"/>
<feature type="chain" id="PRO_5036443316" description="MetA-pathway of phenol degradation" evidence="1">
    <location>
        <begin position="20"/>
        <end position="302"/>
    </location>
</feature>
<organism evidence="2 3">
    <name type="scientific">Hydrobacter penzbergensis</name>
    <dbReference type="NCBI Taxonomy" id="1235997"/>
    <lineage>
        <taxon>Bacteria</taxon>
        <taxon>Pseudomonadati</taxon>
        <taxon>Bacteroidota</taxon>
        <taxon>Chitinophagia</taxon>
        <taxon>Chitinophagales</taxon>
        <taxon>Chitinophagaceae</taxon>
        <taxon>Hydrobacter</taxon>
    </lineage>
</organism>
<sequence>MKKTLLIIVFITAGLNSFACDICGCGGGNFYMGLLPHFKSKFIGLRYHYMNYNTRLAADSSQFSRNFYNTVEVWGGLNAGRHWQLLGFIPYHLNKQIDDDGISHRNGVGDITLLANYQVLHKMTRGNRRGTEQQLWIGGGVKLPTGTFGVNVKDPNLTVRDVNAQLGTGSIDFLFNAIYNVRVGNCGVNTIASYKLNTAKDAYRFGDKLTVNSIAFYSFPVGKEINLLPNIGAMYEYTAGDVLHRQPVDATGGYIATASAGVEMNLQRFTVGLNAQAPFSQRYADGQTRLNWRGNLHVSVTL</sequence>
<keyword evidence="1" id="KW-0732">Signal</keyword>
<name>A0A8X8IA39_9BACT</name>
<dbReference type="Proteomes" id="UP000198711">
    <property type="component" value="Unassembled WGS sequence"/>
</dbReference>
<reference evidence="2 3" key="1">
    <citation type="submission" date="2016-10" db="EMBL/GenBank/DDBJ databases">
        <authorList>
            <person name="Varghese N."/>
            <person name="Submissions S."/>
        </authorList>
    </citation>
    <scope>NUCLEOTIDE SEQUENCE [LARGE SCALE GENOMIC DNA]</scope>
    <source>
        <strain evidence="2 3">DSM 25353</strain>
    </source>
</reference>
<comment type="caution">
    <text evidence="2">The sequence shown here is derived from an EMBL/GenBank/DDBJ whole genome shotgun (WGS) entry which is preliminary data.</text>
</comment>
<keyword evidence="3" id="KW-1185">Reference proteome</keyword>
<feature type="signal peptide" evidence="1">
    <location>
        <begin position="1"/>
        <end position="19"/>
    </location>
</feature>
<dbReference type="RefSeq" id="WP_092722348.1">
    <property type="nucleotide sequence ID" value="NZ_FNNO01000002.1"/>
</dbReference>
<gene>
    <name evidence="2" type="ORF">SAMN05444410_102208</name>
</gene>
<evidence type="ECO:0000256" key="1">
    <source>
        <dbReference type="SAM" id="SignalP"/>
    </source>
</evidence>
<accession>A0A8X8IA39</accession>
<evidence type="ECO:0000313" key="3">
    <source>
        <dbReference type="Proteomes" id="UP000198711"/>
    </source>
</evidence>
<dbReference type="EMBL" id="FNNO01000002">
    <property type="protein sequence ID" value="SDW39956.1"/>
    <property type="molecule type" value="Genomic_DNA"/>
</dbReference>